<feature type="domain" description="CPW-WPC" evidence="2">
    <location>
        <begin position="148"/>
        <end position="207"/>
    </location>
</feature>
<name>A0A086J7L1_TOXGO</name>
<feature type="domain" description="CPW-WPC" evidence="2">
    <location>
        <begin position="402"/>
        <end position="462"/>
    </location>
</feature>
<feature type="compositionally biased region" description="Basic and acidic residues" evidence="1">
    <location>
        <begin position="52"/>
        <end position="61"/>
    </location>
</feature>
<dbReference type="NCBIfam" id="TIGR01492">
    <property type="entry name" value="CPW_WPC"/>
    <property type="match status" value="4"/>
</dbReference>
<feature type="compositionally biased region" description="Basic and acidic residues" evidence="1">
    <location>
        <begin position="67"/>
        <end position="80"/>
    </location>
</feature>
<feature type="region of interest" description="Disordered" evidence="1">
    <location>
        <begin position="1"/>
        <end position="37"/>
    </location>
</feature>
<dbReference type="EMBL" id="AEYI02002480">
    <property type="protein sequence ID" value="KFG28129.1"/>
    <property type="molecule type" value="Genomic_DNA"/>
</dbReference>
<organism evidence="3 4">
    <name type="scientific">Toxoplasma gondii p89</name>
    <dbReference type="NCBI Taxonomy" id="943119"/>
    <lineage>
        <taxon>Eukaryota</taxon>
        <taxon>Sar</taxon>
        <taxon>Alveolata</taxon>
        <taxon>Apicomplexa</taxon>
        <taxon>Conoidasida</taxon>
        <taxon>Coccidia</taxon>
        <taxon>Eucoccidiorida</taxon>
        <taxon>Eimeriorina</taxon>
        <taxon>Sarcocystidae</taxon>
        <taxon>Toxoplasma</taxon>
    </lineage>
</organism>
<proteinExistence type="predicted"/>
<dbReference type="Pfam" id="PF09717">
    <property type="entry name" value="CPW_WPC"/>
    <property type="match status" value="5"/>
</dbReference>
<feature type="domain" description="CPW-WPC" evidence="2">
    <location>
        <begin position="339"/>
        <end position="398"/>
    </location>
</feature>
<protein>
    <submittedName>
        <fullName evidence="3">Cpw-wpc domain-containing protein</fullName>
    </submittedName>
</protein>
<feature type="domain" description="CPW-WPC" evidence="2">
    <location>
        <begin position="210"/>
        <end position="269"/>
    </location>
</feature>
<evidence type="ECO:0000313" key="4">
    <source>
        <dbReference type="Proteomes" id="UP000028828"/>
    </source>
</evidence>
<comment type="caution">
    <text evidence="3">The sequence shown here is derived from an EMBL/GenBank/DDBJ whole genome shotgun (WGS) entry which is preliminary data.</text>
</comment>
<dbReference type="SMART" id="SM01099">
    <property type="entry name" value="CPW_WPC"/>
    <property type="match status" value="5"/>
</dbReference>
<dbReference type="VEuPathDB" id="ToxoDB:TGP89_266770"/>
<evidence type="ECO:0000256" key="1">
    <source>
        <dbReference type="SAM" id="MobiDB-lite"/>
    </source>
</evidence>
<gene>
    <name evidence="3" type="ORF">TGP89_266770</name>
</gene>
<dbReference type="OrthoDB" id="368768at2759"/>
<sequence length="504" mass="55277">MSFGFPAPQPGSTTSELIEAESPHISCQTSEDTKEENVIHAEAELEAAADEATGKLQKDLDVVEPPRSPEEKETKAREKSGFLTNILEKAAHAFASSSLTQMEGGEEVREFQKRIIAALDEKKPPSPMTQEDFSELAEETAPVVATECVRDYSVQCPNDFTPDEANCVALDSYSGPCTKTQKDLHKLTDEQKAVWSDICQVSFPCLPDSCPAGSNYRRQCPVDWKPDADGRCHAASGKSPCDSKIRGDSSAEEKANFESTCKVRWPCLPLNCAKDYSAACPEGWYQSSNHLCSPPALYNGPCKQPVDTSEYVGRSDLKAAFEKKCLAPWKCNWPLTARQRDYEATCPLSWFRLTDGTCEAPPDFQSSANCPRRINSAMSASEKASFAVGCDVDFPFAERGECPRDFSSRCPIGWLDVGDGLTCRAPEDYIGKCDRVLNFGKMNDSQKLDKMALCTVDWPCIGEWTRGITFVRVESTRKSPLPPSTAQANGAVNESGAVETPLTQ</sequence>
<feature type="domain" description="CPW-WPC" evidence="2">
    <location>
        <begin position="272"/>
        <end position="333"/>
    </location>
</feature>
<feature type="region of interest" description="Disordered" evidence="1">
    <location>
        <begin position="479"/>
        <end position="504"/>
    </location>
</feature>
<dbReference type="InterPro" id="IPR006387">
    <property type="entry name" value="CPW_WPC_dom"/>
</dbReference>
<reference evidence="3 4" key="1">
    <citation type="submission" date="2014-03" db="EMBL/GenBank/DDBJ databases">
        <authorList>
            <person name="Sibley D."/>
            <person name="Venepally P."/>
            <person name="Karamycheva S."/>
            <person name="Hadjithomas M."/>
            <person name="Khan A."/>
            <person name="Brunk B."/>
            <person name="Roos D."/>
            <person name="Caler E."/>
            <person name="Lorenzi H."/>
        </authorList>
    </citation>
    <scope>NUCLEOTIDE SEQUENCE [LARGE SCALE GENOMIC DNA]</scope>
    <source>
        <strain evidence="4">p89</strain>
    </source>
</reference>
<dbReference type="AlphaFoldDB" id="A0A086J7L1"/>
<evidence type="ECO:0000259" key="2">
    <source>
        <dbReference type="SMART" id="SM01099"/>
    </source>
</evidence>
<feature type="region of interest" description="Disordered" evidence="1">
    <location>
        <begin position="50"/>
        <end position="80"/>
    </location>
</feature>
<dbReference type="Proteomes" id="UP000028828">
    <property type="component" value="Unassembled WGS sequence"/>
</dbReference>
<accession>A0A086J7L1</accession>
<evidence type="ECO:0000313" key="3">
    <source>
        <dbReference type="EMBL" id="KFG28129.1"/>
    </source>
</evidence>